<comment type="caution">
    <text evidence="1">The sequence shown here is derived from an EMBL/GenBank/DDBJ whole genome shotgun (WGS) entry which is preliminary data.</text>
</comment>
<reference evidence="1 2" key="1">
    <citation type="journal article" date="2011" name="Front. Microbiol.">
        <title>Genomic signatures of strain selection and enhancement in Bacillus atrophaeus var. globigii, a historical biowarfare simulant.</title>
        <authorList>
            <person name="Gibbons H.S."/>
            <person name="Broomall S.M."/>
            <person name="McNew L.A."/>
            <person name="Daligault H."/>
            <person name="Chapman C."/>
            <person name="Bruce D."/>
            <person name="Karavis M."/>
            <person name="Krepps M."/>
            <person name="McGregor P.A."/>
            <person name="Hong C."/>
            <person name="Park K.H."/>
            <person name="Akmal A."/>
            <person name="Feldman A."/>
            <person name="Lin J.S."/>
            <person name="Chang W.E."/>
            <person name="Higgs B.W."/>
            <person name="Demirev P."/>
            <person name="Lindquist J."/>
            <person name="Liem A."/>
            <person name="Fochler E."/>
            <person name="Read T.D."/>
            <person name="Tapia R."/>
            <person name="Johnson S."/>
            <person name="Bishop-Lilly K.A."/>
            <person name="Detter C."/>
            <person name="Han C."/>
            <person name="Sozhamannan S."/>
            <person name="Rosenzweig C.N."/>
            <person name="Skowronski E.W."/>
        </authorList>
    </citation>
    <scope>NUCLEOTIDE SEQUENCE [LARGE SCALE GENOMIC DNA]</scope>
    <source>
        <strain evidence="1 2">Y4G10-17</strain>
    </source>
</reference>
<keyword evidence="2" id="KW-1185">Reference proteome</keyword>
<dbReference type="AlphaFoldDB" id="A0A432WGN6"/>
<proteinExistence type="predicted"/>
<evidence type="ECO:0000313" key="2">
    <source>
        <dbReference type="Proteomes" id="UP000287823"/>
    </source>
</evidence>
<protein>
    <recommendedName>
        <fullName evidence="3">DUF4377 domain-containing protein</fullName>
    </recommendedName>
</protein>
<evidence type="ECO:0008006" key="3">
    <source>
        <dbReference type="Google" id="ProtNLM"/>
    </source>
</evidence>
<organism evidence="1 2">
    <name type="scientific">Aliidiomarina soli</name>
    <dbReference type="NCBI Taxonomy" id="1928574"/>
    <lineage>
        <taxon>Bacteria</taxon>
        <taxon>Pseudomonadati</taxon>
        <taxon>Pseudomonadota</taxon>
        <taxon>Gammaproteobacteria</taxon>
        <taxon>Alteromonadales</taxon>
        <taxon>Idiomarinaceae</taxon>
        <taxon>Aliidiomarina</taxon>
    </lineage>
</organism>
<dbReference type="Proteomes" id="UP000287823">
    <property type="component" value="Unassembled WGS sequence"/>
</dbReference>
<dbReference type="PROSITE" id="PS51257">
    <property type="entry name" value="PROKAR_LIPOPROTEIN"/>
    <property type="match status" value="1"/>
</dbReference>
<name>A0A432WGN6_9GAMM</name>
<accession>A0A432WGN6</accession>
<dbReference type="EMBL" id="PIPO01000003">
    <property type="protein sequence ID" value="RUO32944.1"/>
    <property type="molecule type" value="Genomic_DNA"/>
</dbReference>
<evidence type="ECO:0000313" key="1">
    <source>
        <dbReference type="EMBL" id="RUO32944.1"/>
    </source>
</evidence>
<sequence>MSRHIKRMCFSLVFILAGCNSSENDEIDNAQVYQVEVAAKPTYAEPGTMHVNTLYVIATGLDGPDVRAGAITGFNHRFGSSYRLEIRRYPSTSSNEADYVHELVQVLEENEDPAGTVYEYPQVTLVDEPVYVNSQGSYMMGPYPFLCGEGVDCDTLVEMNQSGGVVRIELTLTGGDIPVTLTDWD</sequence>
<gene>
    <name evidence="1" type="ORF">CWE14_06765</name>
</gene>